<evidence type="ECO:0000313" key="1">
    <source>
        <dbReference type="EMBL" id="THH21367.1"/>
    </source>
</evidence>
<reference evidence="1 2" key="1">
    <citation type="submission" date="2019-02" db="EMBL/GenBank/DDBJ databases">
        <title>Genome sequencing of the rare red list fungi Antrodiella citrinella (Flaviporus citrinellus).</title>
        <authorList>
            <person name="Buettner E."/>
            <person name="Kellner H."/>
        </authorList>
    </citation>
    <scope>NUCLEOTIDE SEQUENCE [LARGE SCALE GENOMIC DNA]</scope>
    <source>
        <strain evidence="1 2">DSM 108506</strain>
    </source>
</reference>
<comment type="caution">
    <text evidence="1">The sequence shown here is derived from an EMBL/GenBank/DDBJ whole genome shotgun (WGS) entry which is preliminary data.</text>
</comment>
<name>A0A4S4M9C8_9APHY</name>
<evidence type="ECO:0000313" key="2">
    <source>
        <dbReference type="Proteomes" id="UP000308730"/>
    </source>
</evidence>
<gene>
    <name evidence="1" type="ORF">EUX98_g8405</name>
</gene>
<protein>
    <submittedName>
        <fullName evidence="1">Uncharacterized protein</fullName>
    </submittedName>
</protein>
<dbReference type="EMBL" id="SGPM01000454">
    <property type="protein sequence ID" value="THH21367.1"/>
    <property type="molecule type" value="Genomic_DNA"/>
</dbReference>
<dbReference type="Proteomes" id="UP000308730">
    <property type="component" value="Unassembled WGS sequence"/>
</dbReference>
<organism evidence="1 2">
    <name type="scientific">Antrodiella citrinella</name>
    <dbReference type="NCBI Taxonomy" id="2447956"/>
    <lineage>
        <taxon>Eukaryota</taxon>
        <taxon>Fungi</taxon>
        <taxon>Dikarya</taxon>
        <taxon>Basidiomycota</taxon>
        <taxon>Agaricomycotina</taxon>
        <taxon>Agaricomycetes</taxon>
        <taxon>Polyporales</taxon>
        <taxon>Steccherinaceae</taxon>
        <taxon>Antrodiella</taxon>
    </lineage>
</organism>
<sequence>MGLRCPVRFWQDAMMTSSEELGYFRAVLQDIRPSHLFAHAALGAMTKNPHSVI</sequence>
<keyword evidence="2" id="KW-1185">Reference proteome</keyword>
<proteinExistence type="predicted"/>
<dbReference type="AlphaFoldDB" id="A0A4S4M9C8"/>
<accession>A0A4S4M9C8</accession>